<gene>
    <name evidence="2" type="ORF">E5676_scaffold403G001580</name>
</gene>
<evidence type="ECO:0000256" key="1">
    <source>
        <dbReference type="SAM" id="MobiDB-lite"/>
    </source>
</evidence>
<dbReference type="Proteomes" id="UP000321947">
    <property type="component" value="Unassembled WGS sequence"/>
</dbReference>
<evidence type="ECO:0000313" key="2">
    <source>
        <dbReference type="EMBL" id="TYK28793.1"/>
    </source>
</evidence>
<protein>
    <submittedName>
        <fullName evidence="2">Uncharacterized protein</fullName>
    </submittedName>
</protein>
<accession>A0A5D3DYH4</accession>
<dbReference type="EMBL" id="SSTD01002040">
    <property type="protein sequence ID" value="TYK28793.1"/>
    <property type="molecule type" value="Genomic_DNA"/>
</dbReference>
<reference evidence="2 3" key="1">
    <citation type="submission" date="2019-08" db="EMBL/GenBank/DDBJ databases">
        <title>Draft genome sequences of two oriental melons (Cucumis melo L. var makuwa).</title>
        <authorList>
            <person name="Kwon S.-Y."/>
        </authorList>
    </citation>
    <scope>NUCLEOTIDE SEQUENCE [LARGE SCALE GENOMIC DNA]</scope>
    <source>
        <strain evidence="3">cv. Chang Bougi</strain>
        <tissue evidence="2">Leaf</tissue>
    </source>
</reference>
<comment type="caution">
    <text evidence="2">The sequence shown here is derived from an EMBL/GenBank/DDBJ whole genome shotgun (WGS) entry which is preliminary data.</text>
</comment>
<dbReference type="AlphaFoldDB" id="A0A5D3DYH4"/>
<feature type="compositionally biased region" description="Low complexity" evidence="1">
    <location>
        <begin position="64"/>
        <end position="79"/>
    </location>
</feature>
<evidence type="ECO:0000313" key="3">
    <source>
        <dbReference type="Proteomes" id="UP000321947"/>
    </source>
</evidence>
<organism evidence="2 3">
    <name type="scientific">Cucumis melo var. makuwa</name>
    <name type="common">Oriental melon</name>
    <dbReference type="NCBI Taxonomy" id="1194695"/>
    <lineage>
        <taxon>Eukaryota</taxon>
        <taxon>Viridiplantae</taxon>
        <taxon>Streptophyta</taxon>
        <taxon>Embryophyta</taxon>
        <taxon>Tracheophyta</taxon>
        <taxon>Spermatophyta</taxon>
        <taxon>Magnoliopsida</taxon>
        <taxon>eudicotyledons</taxon>
        <taxon>Gunneridae</taxon>
        <taxon>Pentapetalae</taxon>
        <taxon>rosids</taxon>
        <taxon>fabids</taxon>
        <taxon>Cucurbitales</taxon>
        <taxon>Cucurbitaceae</taxon>
        <taxon>Benincaseae</taxon>
        <taxon>Cucumis</taxon>
    </lineage>
</organism>
<sequence length="158" mass="17170">MHLLSSKSKGVDKKIKFSKSVGIPPKAHQEDNSDVAFFQPGLILSPSHKLKALPALPALESASSLSSSNQSLSMANSDSKSSKVSLNNVIKQAARAREANKLEPSQKLPIGTHIPQNLKEESVASVCSEELERYEDDEIKNSEEFPEDTNKAFGLLLL</sequence>
<proteinExistence type="predicted"/>
<feature type="region of interest" description="Disordered" evidence="1">
    <location>
        <begin position="64"/>
        <end position="86"/>
    </location>
</feature>
<name>A0A5D3DYH4_CUCMM</name>